<organism evidence="9 10">
    <name type="scientific">Paenibacillus algorifonticola</name>
    <dbReference type="NCBI Taxonomy" id="684063"/>
    <lineage>
        <taxon>Bacteria</taxon>
        <taxon>Bacillati</taxon>
        <taxon>Bacillota</taxon>
        <taxon>Bacilli</taxon>
        <taxon>Bacillales</taxon>
        <taxon>Paenibacillaceae</taxon>
        <taxon>Paenibacillus</taxon>
    </lineage>
</organism>
<accession>A0A1I2GT92</accession>
<keyword evidence="10" id="KW-1185">Reference proteome</keyword>
<dbReference type="RefSeq" id="WP_046229270.1">
    <property type="nucleotide sequence ID" value="NZ_FONN01000018.1"/>
</dbReference>
<dbReference type="AlphaFoldDB" id="A0A1I2GT92"/>
<feature type="domain" description="HAMP" evidence="8">
    <location>
        <begin position="302"/>
        <end position="355"/>
    </location>
</feature>
<dbReference type="InterPro" id="IPR003594">
    <property type="entry name" value="HATPase_dom"/>
</dbReference>
<dbReference type="InterPro" id="IPR003660">
    <property type="entry name" value="HAMP_dom"/>
</dbReference>
<keyword evidence="6 7" id="KW-0472">Membrane</keyword>
<protein>
    <submittedName>
        <fullName evidence="9">Two-component system, sensor histidine kinase YesM</fullName>
    </submittedName>
</protein>
<keyword evidence="7" id="KW-1133">Transmembrane helix</keyword>
<keyword evidence="5 9" id="KW-0418">Kinase</keyword>
<sequence>MRAYLNSLRFKMFASILFMIVPLVIVIIVNSIYSVGVVRNQVAQSNKNLLSLYMNEIDRNLNEVDKYLFDFTENDTDLIGFQLPRQNNETTYMMSKLRLFNTIMTDVSVHRSIDLFFVYSITNGELIMTQQFGSSFEERDATKQEIMQMLQGEPGAYSGPDWHVWEGRNHNYALLRLIRSGEVYVGAWVNSNKLMVPLNLIDLGESGAALLTTGELKPMSQSEMIEREGIELASSSEAYTITGKERSFLMMDESSDKGDFKLVALVPDDVIQQKLPFLQRVSSFITAGAVVFFVLFLFFIRYVFLKPMKQLVVAMRKTRDGHWDTRLHQSSTSTEFEIVNETFNRMIAEIRDLKIDVYEEKLNHQKSELQLLQLQINPHFFLNSLNIVYNLATVKDYKLIQEMSKCLVVYFRYMFRTNRYVVPLKEELLHTANYLRIQQLRFPGSLSSSIEMKDEVKEVEIPPLVIQTIVENTIKHAVDIDQPITIEVVAALLESDNGNRIVITIKDNGSGFPEEVLSSLHADEEKISEEGEHVGIWNIKRRLRLLYQSDAAITFENNQSGSGAIVTMSLPMPAVGHS</sequence>
<evidence type="ECO:0000256" key="7">
    <source>
        <dbReference type="SAM" id="Phobius"/>
    </source>
</evidence>
<evidence type="ECO:0000256" key="5">
    <source>
        <dbReference type="ARBA" id="ARBA00022777"/>
    </source>
</evidence>
<dbReference type="Gene3D" id="3.30.565.10">
    <property type="entry name" value="Histidine kinase-like ATPase, C-terminal domain"/>
    <property type="match status" value="1"/>
</dbReference>
<evidence type="ECO:0000313" key="10">
    <source>
        <dbReference type="Proteomes" id="UP000183410"/>
    </source>
</evidence>
<dbReference type="PANTHER" id="PTHR34220:SF7">
    <property type="entry name" value="SENSOR HISTIDINE KINASE YPDA"/>
    <property type="match status" value="1"/>
</dbReference>
<dbReference type="InterPro" id="IPR036890">
    <property type="entry name" value="HATPase_C_sf"/>
</dbReference>
<dbReference type="OrthoDB" id="759642at2"/>
<keyword evidence="3" id="KW-0597">Phosphoprotein</keyword>
<dbReference type="Proteomes" id="UP000183410">
    <property type="component" value="Unassembled WGS sequence"/>
</dbReference>
<feature type="transmembrane region" description="Helical" evidence="7">
    <location>
        <begin position="12"/>
        <end position="33"/>
    </location>
</feature>
<evidence type="ECO:0000259" key="8">
    <source>
        <dbReference type="PROSITE" id="PS50885"/>
    </source>
</evidence>
<dbReference type="Gene3D" id="6.10.340.10">
    <property type="match status" value="1"/>
</dbReference>
<evidence type="ECO:0000256" key="4">
    <source>
        <dbReference type="ARBA" id="ARBA00022679"/>
    </source>
</evidence>
<keyword evidence="7" id="KW-0812">Transmembrane</keyword>
<evidence type="ECO:0000256" key="2">
    <source>
        <dbReference type="ARBA" id="ARBA00022475"/>
    </source>
</evidence>
<reference evidence="10" key="1">
    <citation type="submission" date="2016-10" db="EMBL/GenBank/DDBJ databases">
        <authorList>
            <person name="Varghese N."/>
            <person name="Submissions S."/>
        </authorList>
    </citation>
    <scope>NUCLEOTIDE SEQUENCE [LARGE SCALE GENOMIC DNA]</scope>
    <source>
        <strain evidence="10">CGMCC 1.10223</strain>
    </source>
</reference>
<dbReference type="PANTHER" id="PTHR34220">
    <property type="entry name" value="SENSOR HISTIDINE KINASE YPDA"/>
    <property type="match status" value="1"/>
</dbReference>
<evidence type="ECO:0000256" key="3">
    <source>
        <dbReference type="ARBA" id="ARBA00022553"/>
    </source>
</evidence>
<dbReference type="GO" id="GO:0005886">
    <property type="term" value="C:plasma membrane"/>
    <property type="evidence" value="ECO:0007669"/>
    <property type="project" value="UniProtKB-SubCell"/>
</dbReference>
<dbReference type="SUPFAM" id="SSF55874">
    <property type="entry name" value="ATPase domain of HSP90 chaperone/DNA topoisomerase II/histidine kinase"/>
    <property type="match status" value="1"/>
</dbReference>
<feature type="transmembrane region" description="Helical" evidence="7">
    <location>
        <begin position="284"/>
        <end position="305"/>
    </location>
</feature>
<evidence type="ECO:0000256" key="1">
    <source>
        <dbReference type="ARBA" id="ARBA00004651"/>
    </source>
</evidence>
<dbReference type="Pfam" id="PF06580">
    <property type="entry name" value="His_kinase"/>
    <property type="match status" value="1"/>
</dbReference>
<comment type="subcellular location">
    <subcellularLocation>
        <location evidence="1">Cell membrane</location>
        <topology evidence="1">Multi-pass membrane protein</topology>
    </subcellularLocation>
</comment>
<keyword evidence="2" id="KW-1003">Cell membrane</keyword>
<dbReference type="CDD" id="cd06225">
    <property type="entry name" value="HAMP"/>
    <property type="match status" value="1"/>
</dbReference>
<keyword evidence="4" id="KW-0808">Transferase</keyword>
<dbReference type="EMBL" id="FONN01000018">
    <property type="protein sequence ID" value="SFF20458.1"/>
    <property type="molecule type" value="Genomic_DNA"/>
</dbReference>
<dbReference type="InterPro" id="IPR010559">
    <property type="entry name" value="Sig_transdc_His_kin_internal"/>
</dbReference>
<dbReference type="PROSITE" id="PS50885">
    <property type="entry name" value="HAMP"/>
    <property type="match status" value="1"/>
</dbReference>
<evidence type="ECO:0000313" key="9">
    <source>
        <dbReference type="EMBL" id="SFF20458.1"/>
    </source>
</evidence>
<gene>
    <name evidence="9" type="ORF">SAMN04487969_1187</name>
</gene>
<dbReference type="SMART" id="SM00304">
    <property type="entry name" value="HAMP"/>
    <property type="match status" value="1"/>
</dbReference>
<dbReference type="GO" id="GO:0000155">
    <property type="term" value="F:phosphorelay sensor kinase activity"/>
    <property type="evidence" value="ECO:0007669"/>
    <property type="project" value="InterPro"/>
</dbReference>
<proteinExistence type="predicted"/>
<dbReference type="Pfam" id="PF00672">
    <property type="entry name" value="HAMP"/>
    <property type="match status" value="1"/>
</dbReference>
<dbReference type="Pfam" id="PF02518">
    <property type="entry name" value="HATPase_c"/>
    <property type="match status" value="1"/>
</dbReference>
<name>A0A1I2GT92_9BACL</name>
<dbReference type="InterPro" id="IPR050640">
    <property type="entry name" value="Bact_2-comp_sensor_kinase"/>
</dbReference>
<dbReference type="SUPFAM" id="SSF158472">
    <property type="entry name" value="HAMP domain-like"/>
    <property type="match status" value="1"/>
</dbReference>
<evidence type="ECO:0000256" key="6">
    <source>
        <dbReference type="ARBA" id="ARBA00023136"/>
    </source>
</evidence>